<comment type="caution">
    <text evidence="5">The sequence shown here is derived from an EMBL/GenBank/DDBJ whole genome shotgun (WGS) entry which is preliminary data.</text>
</comment>
<evidence type="ECO:0008006" key="7">
    <source>
        <dbReference type="Google" id="ProtNLM"/>
    </source>
</evidence>
<dbReference type="NCBIfam" id="TIGR00756">
    <property type="entry name" value="PPR"/>
    <property type="match status" value="2"/>
</dbReference>
<evidence type="ECO:0000256" key="2">
    <source>
        <dbReference type="ARBA" id="ARBA00022737"/>
    </source>
</evidence>
<dbReference type="Gene3D" id="1.25.40.10">
    <property type="entry name" value="Tetratricopeptide repeat domain"/>
    <property type="match status" value="1"/>
</dbReference>
<evidence type="ECO:0000256" key="1">
    <source>
        <dbReference type="ARBA" id="ARBA00007626"/>
    </source>
</evidence>
<dbReference type="PANTHER" id="PTHR47447">
    <property type="entry name" value="OS03G0856100 PROTEIN"/>
    <property type="match status" value="1"/>
</dbReference>
<name>A0A9D5HAG1_9LILI</name>
<dbReference type="PANTHER" id="PTHR47447:SF17">
    <property type="entry name" value="OS12G0638900 PROTEIN"/>
    <property type="match status" value="1"/>
</dbReference>
<organism evidence="5 6">
    <name type="scientific">Dioscorea zingiberensis</name>
    <dbReference type="NCBI Taxonomy" id="325984"/>
    <lineage>
        <taxon>Eukaryota</taxon>
        <taxon>Viridiplantae</taxon>
        <taxon>Streptophyta</taxon>
        <taxon>Embryophyta</taxon>
        <taxon>Tracheophyta</taxon>
        <taxon>Spermatophyta</taxon>
        <taxon>Magnoliopsida</taxon>
        <taxon>Liliopsida</taxon>
        <taxon>Dioscoreales</taxon>
        <taxon>Dioscoreaceae</taxon>
        <taxon>Dioscorea</taxon>
    </lineage>
</organism>
<gene>
    <name evidence="5" type="ORF">J5N97_021865</name>
</gene>
<proteinExistence type="inferred from homology"/>
<dbReference type="EMBL" id="JAGGNH010000006">
    <property type="protein sequence ID" value="KAJ0968988.1"/>
    <property type="molecule type" value="Genomic_DNA"/>
</dbReference>
<evidence type="ECO:0000256" key="4">
    <source>
        <dbReference type="SAM" id="MobiDB-lite"/>
    </source>
</evidence>
<feature type="compositionally biased region" description="Acidic residues" evidence="4">
    <location>
        <begin position="188"/>
        <end position="200"/>
    </location>
</feature>
<accession>A0A9D5HAG1</accession>
<feature type="repeat" description="PPR" evidence="3">
    <location>
        <begin position="44"/>
        <end position="78"/>
    </location>
</feature>
<dbReference type="PROSITE" id="PS51375">
    <property type="entry name" value="PPR"/>
    <property type="match status" value="2"/>
</dbReference>
<dbReference type="InterPro" id="IPR002885">
    <property type="entry name" value="PPR_rpt"/>
</dbReference>
<dbReference type="Pfam" id="PF01535">
    <property type="entry name" value="PPR"/>
    <property type="match status" value="2"/>
</dbReference>
<keyword evidence="2" id="KW-0677">Repeat</keyword>
<feature type="region of interest" description="Disordered" evidence="4">
    <location>
        <begin position="152"/>
        <end position="200"/>
    </location>
</feature>
<feature type="compositionally biased region" description="Basic and acidic residues" evidence="4">
    <location>
        <begin position="153"/>
        <end position="165"/>
    </location>
</feature>
<dbReference type="Proteomes" id="UP001085076">
    <property type="component" value="Miscellaneous, Linkage group lg06"/>
</dbReference>
<evidence type="ECO:0000313" key="5">
    <source>
        <dbReference type="EMBL" id="KAJ0968988.1"/>
    </source>
</evidence>
<feature type="repeat" description="PPR" evidence="3">
    <location>
        <begin position="9"/>
        <end position="43"/>
    </location>
</feature>
<protein>
    <recommendedName>
        <fullName evidence="7">Pentatricopeptide repeat-containing protein</fullName>
    </recommendedName>
</protein>
<evidence type="ECO:0000313" key="6">
    <source>
        <dbReference type="Proteomes" id="UP001085076"/>
    </source>
</evidence>
<comment type="similarity">
    <text evidence="1">Belongs to the PPR family. P subfamily.</text>
</comment>
<dbReference type="InterPro" id="IPR011990">
    <property type="entry name" value="TPR-like_helical_dom_sf"/>
</dbReference>
<dbReference type="AlphaFoldDB" id="A0A9D5HAG1"/>
<reference evidence="5" key="2">
    <citation type="journal article" date="2022" name="Hortic Res">
        <title>The genome of Dioscorea zingiberensis sheds light on the biosynthesis, origin and evolution of the medicinally important diosgenin saponins.</title>
        <authorList>
            <person name="Li Y."/>
            <person name="Tan C."/>
            <person name="Li Z."/>
            <person name="Guo J."/>
            <person name="Li S."/>
            <person name="Chen X."/>
            <person name="Wang C."/>
            <person name="Dai X."/>
            <person name="Yang H."/>
            <person name="Song W."/>
            <person name="Hou L."/>
            <person name="Xu J."/>
            <person name="Tong Z."/>
            <person name="Xu A."/>
            <person name="Yuan X."/>
            <person name="Wang W."/>
            <person name="Yang Q."/>
            <person name="Chen L."/>
            <person name="Sun Z."/>
            <person name="Wang K."/>
            <person name="Pan B."/>
            <person name="Chen J."/>
            <person name="Bao Y."/>
            <person name="Liu F."/>
            <person name="Qi X."/>
            <person name="Gang D.R."/>
            <person name="Wen J."/>
            <person name="Li J."/>
        </authorList>
    </citation>
    <scope>NUCLEOTIDE SEQUENCE</scope>
    <source>
        <strain evidence="5">Dzin_1.0</strain>
    </source>
</reference>
<evidence type="ECO:0000256" key="3">
    <source>
        <dbReference type="PROSITE-ProRule" id="PRU00708"/>
    </source>
</evidence>
<sequence length="200" mass="23148">MKRRKIDADKFSYTSIINAYNKGREFEECMRYYQEFRMNGGELDRALCGIMVGVFSKCNMIDELLQLLQDMKSEGVKLDERLYKSALNALRDAALHHQSKPPAKLLQDLSFLYGFSGFTRSSKLLTLARDVNDWDFPWKCFESPVFNEGSCVSREDMSKRGDDVPSSKNSEEEEEQVIELLENSSSEKEEEEEDDDEETD</sequence>
<keyword evidence="6" id="KW-1185">Reference proteome</keyword>
<dbReference type="OrthoDB" id="185373at2759"/>
<reference evidence="5" key="1">
    <citation type="submission" date="2021-03" db="EMBL/GenBank/DDBJ databases">
        <authorList>
            <person name="Li Z."/>
            <person name="Yang C."/>
        </authorList>
    </citation>
    <scope>NUCLEOTIDE SEQUENCE</scope>
    <source>
        <strain evidence="5">Dzin_1.0</strain>
        <tissue evidence="5">Leaf</tissue>
    </source>
</reference>